<comment type="subcellular location">
    <subcellularLocation>
        <location evidence="1">Nucleus</location>
    </subcellularLocation>
</comment>
<dbReference type="Pfam" id="PF04082">
    <property type="entry name" value="Fungal_trans"/>
    <property type="match status" value="1"/>
</dbReference>
<proteinExistence type="predicted"/>
<evidence type="ECO:0000256" key="2">
    <source>
        <dbReference type="ARBA" id="ARBA00022723"/>
    </source>
</evidence>
<dbReference type="EMBL" id="PJQM01001229">
    <property type="protein sequence ID" value="RCI02866.1"/>
    <property type="molecule type" value="Genomic_DNA"/>
</dbReference>
<feature type="domain" description="Zn(2)-C6 fungal-type" evidence="9">
    <location>
        <begin position="10"/>
        <end position="40"/>
    </location>
</feature>
<dbReference type="PANTHER" id="PTHR31313">
    <property type="entry name" value="TY1 ENHANCER ACTIVATOR"/>
    <property type="match status" value="1"/>
</dbReference>
<keyword evidence="2" id="KW-0479">Metal-binding</keyword>
<keyword evidence="7" id="KW-0539">Nucleus</keyword>
<dbReference type="InterPro" id="IPR051615">
    <property type="entry name" value="Transcr_Regulatory_Elem"/>
</dbReference>
<evidence type="ECO:0000259" key="9">
    <source>
        <dbReference type="PROSITE" id="PS50048"/>
    </source>
</evidence>
<dbReference type="STRING" id="4846.A0A367KKY9"/>
<keyword evidence="6" id="KW-0804">Transcription</keyword>
<evidence type="ECO:0000256" key="1">
    <source>
        <dbReference type="ARBA" id="ARBA00004123"/>
    </source>
</evidence>
<dbReference type="InterPro" id="IPR007219">
    <property type="entry name" value="XnlR_reg_dom"/>
</dbReference>
<dbReference type="Proteomes" id="UP000253551">
    <property type="component" value="Unassembled WGS sequence"/>
</dbReference>
<dbReference type="SMART" id="SM00066">
    <property type="entry name" value="GAL4"/>
    <property type="match status" value="1"/>
</dbReference>
<dbReference type="GO" id="GO:0003677">
    <property type="term" value="F:DNA binding"/>
    <property type="evidence" value="ECO:0007669"/>
    <property type="project" value="UniProtKB-KW"/>
</dbReference>
<evidence type="ECO:0000256" key="4">
    <source>
        <dbReference type="ARBA" id="ARBA00023015"/>
    </source>
</evidence>
<dbReference type="InterPro" id="IPR001138">
    <property type="entry name" value="Zn2Cys6_DnaBD"/>
</dbReference>
<evidence type="ECO:0000256" key="6">
    <source>
        <dbReference type="ARBA" id="ARBA00023163"/>
    </source>
</evidence>
<gene>
    <name evidence="10" type="ORF">CU098_000624</name>
</gene>
<reference evidence="10 11" key="1">
    <citation type="journal article" date="2018" name="G3 (Bethesda)">
        <title>Phylogenetic and Phylogenomic Definition of Rhizopus Species.</title>
        <authorList>
            <person name="Gryganskyi A.P."/>
            <person name="Golan J."/>
            <person name="Dolatabadi S."/>
            <person name="Mondo S."/>
            <person name="Robb S."/>
            <person name="Idnurm A."/>
            <person name="Muszewska A."/>
            <person name="Steczkiewicz K."/>
            <person name="Masonjones S."/>
            <person name="Liao H.L."/>
            <person name="Gajdeczka M.T."/>
            <person name="Anike F."/>
            <person name="Vuek A."/>
            <person name="Anishchenko I.M."/>
            <person name="Voigt K."/>
            <person name="de Hoog G.S."/>
            <person name="Smith M.E."/>
            <person name="Heitman J."/>
            <person name="Vilgalys R."/>
            <person name="Stajich J.E."/>
        </authorList>
    </citation>
    <scope>NUCLEOTIDE SEQUENCE [LARGE SCALE GENOMIC DNA]</scope>
    <source>
        <strain evidence="10 11">LSU 92-RS-03</strain>
    </source>
</reference>
<organism evidence="10 11">
    <name type="scientific">Rhizopus stolonifer</name>
    <name type="common">Rhizopus nigricans</name>
    <dbReference type="NCBI Taxonomy" id="4846"/>
    <lineage>
        <taxon>Eukaryota</taxon>
        <taxon>Fungi</taxon>
        <taxon>Fungi incertae sedis</taxon>
        <taxon>Mucoromycota</taxon>
        <taxon>Mucoromycotina</taxon>
        <taxon>Mucoromycetes</taxon>
        <taxon>Mucorales</taxon>
        <taxon>Mucorineae</taxon>
        <taxon>Rhizopodaceae</taxon>
        <taxon>Rhizopus</taxon>
    </lineage>
</organism>
<keyword evidence="4" id="KW-0805">Transcription regulation</keyword>
<dbReference type="SUPFAM" id="SSF57701">
    <property type="entry name" value="Zn2/Cys6 DNA-binding domain"/>
    <property type="match status" value="1"/>
</dbReference>
<dbReference type="Pfam" id="PF00172">
    <property type="entry name" value="Zn_clus"/>
    <property type="match status" value="1"/>
</dbReference>
<dbReference type="GO" id="GO:0008270">
    <property type="term" value="F:zinc ion binding"/>
    <property type="evidence" value="ECO:0007669"/>
    <property type="project" value="InterPro"/>
</dbReference>
<dbReference type="AlphaFoldDB" id="A0A367KKY9"/>
<evidence type="ECO:0000256" key="5">
    <source>
        <dbReference type="ARBA" id="ARBA00023125"/>
    </source>
</evidence>
<evidence type="ECO:0000256" key="7">
    <source>
        <dbReference type="ARBA" id="ARBA00023242"/>
    </source>
</evidence>
<protein>
    <recommendedName>
        <fullName evidence="9">Zn(2)-C6 fungal-type domain-containing protein</fullName>
    </recommendedName>
</protein>
<dbReference type="GO" id="GO:0006351">
    <property type="term" value="P:DNA-templated transcription"/>
    <property type="evidence" value="ECO:0007669"/>
    <property type="project" value="InterPro"/>
</dbReference>
<dbReference type="PROSITE" id="PS50048">
    <property type="entry name" value="ZN2_CY6_FUNGAL_2"/>
    <property type="match status" value="1"/>
</dbReference>
<dbReference type="Gene3D" id="4.10.240.10">
    <property type="entry name" value="Zn(2)-C6 fungal-type DNA-binding domain"/>
    <property type="match status" value="1"/>
</dbReference>
<name>A0A367KKY9_RHIST</name>
<evidence type="ECO:0000313" key="11">
    <source>
        <dbReference type="Proteomes" id="UP000253551"/>
    </source>
</evidence>
<feature type="region of interest" description="Disordered" evidence="8">
    <location>
        <begin position="101"/>
        <end position="133"/>
    </location>
</feature>
<dbReference type="OrthoDB" id="39175at2759"/>
<dbReference type="CDD" id="cd00067">
    <property type="entry name" value="GAL4"/>
    <property type="match status" value="1"/>
</dbReference>
<evidence type="ECO:0000313" key="10">
    <source>
        <dbReference type="EMBL" id="RCI02866.1"/>
    </source>
</evidence>
<dbReference type="InterPro" id="IPR036864">
    <property type="entry name" value="Zn2-C6_fun-type_DNA-bd_sf"/>
</dbReference>
<dbReference type="GO" id="GO:0000981">
    <property type="term" value="F:DNA-binding transcription factor activity, RNA polymerase II-specific"/>
    <property type="evidence" value="ECO:0007669"/>
    <property type="project" value="InterPro"/>
</dbReference>
<keyword evidence="5" id="KW-0238">DNA-binding</keyword>
<feature type="non-terminal residue" evidence="10">
    <location>
        <position position="311"/>
    </location>
</feature>
<keyword evidence="11" id="KW-1185">Reference proteome</keyword>
<sequence length="311" mass="34987">MCIFSLNSLTSEQCRRKKVKCDGAQTICGNCASANLPCTYKESTKKRGPPKGYIEAIEGRLHRLEALLGSIIQEDDPRSQAILDELNSPLETAYGEVVRPKPIHPKSFEDSTALRQNDTKTEDVDNANDNLGNLSIDESGQLRYYGKSSGFYMLRSSKNFQNGAFHLNSRGYHRTKRPDGQNVLPNPLAVDPYALPPPDLSKHLLDLYFAHFYPLLPLLHKKSFLESLESDKPPPPLLLNALYAVASRISPDVRVRTDPTLKDTAGDIFLERARILLDFEWDDYRVSTVQSLLLLSSHQNGALKNIRGWLY</sequence>
<comment type="caution">
    <text evidence="10">The sequence shown here is derived from an EMBL/GenBank/DDBJ whole genome shotgun (WGS) entry which is preliminary data.</text>
</comment>
<accession>A0A367KKY9</accession>
<keyword evidence="3" id="KW-0862">Zinc</keyword>
<evidence type="ECO:0000256" key="8">
    <source>
        <dbReference type="SAM" id="MobiDB-lite"/>
    </source>
</evidence>
<dbReference type="PANTHER" id="PTHR31313:SF78">
    <property type="entry name" value="TRANSCRIPTION FACTOR DOMAIN-CONTAINING PROTEIN"/>
    <property type="match status" value="1"/>
</dbReference>
<evidence type="ECO:0000256" key="3">
    <source>
        <dbReference type="ARBA" id="ARBA00022833"/>
    </source>
</evidence>
<dbReference type="CDD" id="cd12148">
    <property type="entry name" value="fungal_TF_MHR"/>
    <property type="match status" value="1"/>
</dbReference>
<dbReference type="GO" id="GO:0005634">
    <property type="term" value="C:nucleus"/>
    <property type="evidence" value="ECO:0007669"/>
    <property type="project" value="UniProtKB-SubCell"/>
</dbReference>